<dbReference type="AlphaFoldDB" id="A0A0R0M3M2"/>
<evidence type="ECO:0000313" key="4">
    <source>
        <dbReference type="Proteomes" id="UP000051530"/>
    </source>
</evidence>
<comment type="caution">
    <text evidence="3">The sequence shown here is derived from an EMBL/GenBank/DDBJ whole genome shotgun (WGS) entry which is preliminary data.</text>
</comment>
<dbReference type="Proteomes" id="UP000051530">
    <property type="component" value="Unassembled WGS sequence"/>
</dbReference>
<dbReference type="VEuPathDB" id="MicrosporidiaDB:M153_16300012370"/>
<evidence type="ECO:0000256" key="2">
    <source>
        <dbReference type="SAM" id="MobiDB-lite"/>
    </source>
</evidence>
<evidence type="ECO:0000313" key="3">
    <source>
        <dbReference type="EMBL" id="KRH94709.1"/>
    </source>
</evidence>
<accession>A0A0R0M3M2</accession>
<name>A0A0R0M3M2_9MICR</name>
<feature type="region of interest" description="Disordered" evidence="2">
    <location>
        <begin position="154"/>
        <end position="188"/>
    </location>
</feature>
<reference evidence="3 4" key="1">
    <citation type="submission" date="2015-07" db="EMBL/GenBank/DDBJ databases">
        <title>The genome of Pseudoloma neurophilia, a relevant intracellular parasite of the zebrafish.</title>
        <authorList>
            <person name="Ndikumana S."/>
            <person name="Pelin A."/>
            <person name="Sanders J."/>
            <person name="Corradi N."/>
        </authorList>
    </citation>
    <scope>NUCLEOTIDE SEQUENCE [LARGE SCALE GENOMIC DNA]</scope>
    <source>
        <strain evidence="3 4">MK1</strain>
    </source>
</reference>
<dbReference type="EMBL" id="LGUB01000039">
    <property type="protein sequence ID" value="KRH94709.1"/>
    <property type="molecule type" value="Genomic_DNA"/>
</dbReference>
<protein>
    <submittedName>
        <fullName evidence="3">Polycomb enhancer protein, EPC</fullName>
    </submittedName>
</protein>
<organism evidence="3 4">
    <name type="scientific">Pseudoloma neurophilia</name>
    <dbReference type="NCBI Taxonomy" id="146866"/>
    <lineage>
        <taxon>Eukaryota</taxon>
        <taxon>Fungi</taxon>
        <taxon>Fungi incertae sedis</taxon>
        <taxon>Microsporidia</taxon>
        <taxon>Pseudoloma</taxon>
    </lineage>
</organism>
<keyword evidence="1" id="KW-0175">Coiled coil</keyword>
<evidence type="ECO:0000256" key="1">
    <source>
        <dbReference type="SAM" id="Coils"/>
    </source>
</evidence>
<proteinExistence type="predicted"/>
<sequence>MFGKRIRNKKLETTPNYPIYTLESLAEYDLIDYQTTNLKTGIEQDEEKETDLKQVLQGGKQKIFIPEIVELEDDPYIEMIKENALEQPDEYFDSTSDAENRFIMTDSDTNFVESRNIDTNIFDFFFDTKDNLGTEQFENKTIYDLQGHLKKKETHNKRNICSSSEESDSSKGKKLSQTKKKSSLSENITDTSSEKYLNEKYLIDQLKKCKALISHFQPKFINSSLCFRKLTSHLRKHRRSEPLILDKFKRMYKEIGMLKEMAKMKEQMAAINREVTDLNEQIINITDEFVKTGQYNGTKSLEDDYIHEQKEPENISRVLPSFDVNLQLPLLYKQIYSRSRPKQPAFYRRFSFKDLISSKEKQKELARCLTFKNTRQLAAEWIIDRLKDQNV</sequence>
<feature type="coiled-coil region" evidence="1">
    <location>
        <begin position="261"/>
        <end position="288"/>
    </location>
</feature>
<keyword evidence="4" id="KW-1185">Reference proteome</keyword>
<feature type="compositionally biased region" description="Basic residues" evidence="2">
    <location>
        <begin position="172"/>
        <end position="182"/>
    </location>
</feature>
<gene>
    <name evidence="3" type="ORF">M153_16300012370</name>
</gene>